<dbReference type="Gene3D" id="3.40.50.720">
    <property type="entry name" value="NAD(P)-binding Rossmann-like Domain"/>
    <property type="match status" value="1"/>
</dbReference>
<reference evidence="2 3" key="1">
    <citation type="submission" date="2013-08" db="EMBL/GenBank/DDBJ databases">
        <title>The genome sequence of Knoellia subterranea.</title>
        <authorList>
            <person name="Zhu W."/>
            <person name="Wang G."/>
        </authorList>
    </citation>
    <scope>NUCLEOTIDE SEQUENCE [LARGE SCALE GENOMIC DNA]</scope>
    <source>
        <strain evidence="2 3">KCTC 19937</strain>
    </source>
</reference>
<dbReference type="InterPro" id="IPR001509">
    <property type="entry name" value="Epimerase_deHydtase"/>
</dbReference>
<dbReference type="PANTHER" id="PTHR12126:SF11">
    <property type="entry name" value="NADH DEHYDROGENASE [UBIQUINONE] 1 ALPHA SUBCOMPLEX SUBUNIT 9, MITOCHONDRIAL"/>
    <property type="match status" value="1"/>
</dbReference>
<protein>
    <recommendedName>
        <fullName evidence="1">NAD-dependent epimerase/dehydratase domain-containing protein</fullName>
    </recommendedName>
</protein>
<dbReference type="GO" id="GO:0044877">
    <property type="term" value="F:protein-containing complex binding"/>
    <property type="evidence" value="ECO:0007669"/>
    <property type="project" value="TreeGrafter"/>
</dbReference>
<dbReference type="InterPro" id="IPR051207">
    <property type="entry name" value="ComplexI_NDUFA9_subunit"/>
</dbReference>
<dbReference type="AlphaFoldDB" id="A0A0A0JIZ6"/>
<dbReference type="RefSeq" id="WP_035905956.1">
    <property type="nucleotide sequence ID" value="NZ_AVPK01000007.1"/>
</dbReference>
<feature type="domain" description="NAD-dependent epimerase/dehydratase" evidence="1">
    <location>
        <begin position="3"/>
        <end position="84"/>
    </location>
</feature>
<dbReference type="SUPFAM" id="SSF51735">
    <property type="entry name" value="NAD(P)-binding Rossmann-fold domains"/>
    <property type="match status" value="1"/>
</dbReference>
<dbReference type="Pfam" id="PF01370">
    <property type="entry name" value="Epimerase"/>
    <property type="match status" value="1"/>
</dbReference>
<dbReference type="Proteomes" id="UP000030011">
    <property type="component" value="Unassembled WGS sequence"/>
</dbReference>
<dbReference type="OrthoDB" id="9771302at2"/>
<gene>
    <name evidence="2" type="ORF">N803_16660</name>
</gene>
<sequence>MRIVVTGGSGDLGGRVVRELVARGHEAVPASRRSGVDLSTGAGLDAALDGTDAVVHAATSQTKPQDVDVAGARRIGESLRRLGSPAHVVSISIVGSDRIPYPYYRAKVDSEKALEDAGVPATVLRATQFHSLAAFFGTAGRIGPISMTLGDMRIQPVDIDWVASRLVDLAVGQAPDGYRRATDIAGPTAYGMSELSTLLAEHDGRRPPRLVRLPAVGKVMRGFAEGHILPGPEVETGGMTFEDWLATQPVPMPRRFHSPT</sequence>
<organism evidence="2 3">
    <name type="scientific">Knoellia subterranea KCTC 19937</name>
    <dbReference type="NCBI Taxonomy" id="1385521"/>
    <lineage>
        <taxon>Bacteria</taxon>
        <taxon>Bacillati</taxon>
        <taxon>Actinomycetota</taxon>
        <taxon>Actinomycetes</taxon>
        <taxon>Micrococcales</taxon>
        <taxon>Intrasporangiaceae</taxon>
        <taxon>Knoellia</taxon>
    </lineage>
</organism>
<dbReference type="InterPro" id="IPR036291">
    <property type="entry name" value="NAD(P)-bd_dom_sf"/>
</dbReference>
<dbReference type="STRING" id="1385521.N803_16660"/>
<comment type="caution">
    <text evidence="2">The sequence shown here is derived from an EMBL/GenBank/DDBJ whole genome shotgun (WGS) entry which is preliminary data.</text>
</comment>
<accession>A0A0A0JIZ6</accession>
<proteinExistence type="predicted"/>
<keyword evidence="3" id="KW-1185">Reference proteome</keyword>
<name>A0A0A0JIZ6_9MICO</name>
<evidence type="ECO:0000313" key="3">
    <source>
        <dbReference type="Proteomes" id="UP000030011"/>
    </source>
</evidence>
<dbReference type="PANTHER" id="PTHR12126">
    <property type="entry name" value="NADH-UBIQUINONE OXIDOREDUCTASE 39 KDA SUBUNIT-RELATED"/>
    <property type="match status" value="1"/>
</dbReference>
<evidence type="ECO:0000259" key="1">
    <source>
        <dbReference type="Pfam" id="PF01370"/>
    </source>
</evidence>
<dbReference type="EMBL" id="AVPK01000007">
    <property type="protein sequence ID" value="KGN37048.1"/>
    <property type="molecule type" value="Genomic_DNA"/>
</dbReference>
<dbReference type="eggNOG" id="COG0702">
    <property type="taxonomic scope" value="Bacteria"/>
</dbReference>
<evidence type="ECO:0000313" key="2">
    <source>
        <dbReference type="EMBL" id="KGN37048.1"/>
    </source>
</evidence>